<dbReference type="EMBL" id="JRAA01000001">
    <property type="protein sequence ID" value="KHF26050.1"/>
    <property type="molecule type" value="Genomic_DNA"/>
</dbReference>
<dbReference type="eggNOG" id="COG1763">
    <property type="taxonomic scope" value="Bacteria"/>
</dbReference>
<evidence type="ECO:0000313" key="1">
    <source>
        <dbReference type="EMBL" id="KHF26050.1"/>
    </source>
</evidence>
<accession>A0A0B0HAD0</accession>
<dbReference type="SUPFAM" id="SSF52540">
    <property type="entry name" value="P-loop containing nucleoside triphosphate hydrolases"/>
    <property type="match status" value="1"/>
</dbReference>
<reference evidence="1 2" key="1">
    <citation type="journal article" date="2014" name="BMC Genomics">
        <title>The genome of the intracellular bacterium of the coastal bivalve, Solemya velum: a blueprint for thriving in and out of symbiosis.</title>
        <authorList>
            <person name="Dmytrenko O."/>
            <person name="Russell S.L."/>
            <person name="Loo W.T."/>
            <person name="Fontanez K.M."/>
            <person name="Liao L."/>
            <person name="Roeselers G."/>
            <person name="Sharma R."/>
            <person name="Stewart F.J."/>
            <person name="Newton I.L."/>
            <person name="Woyke T."/>
            <person name="Wu D."/>
            <person name="Lang J.M."/>
            <person name="Eisen J.A."/>
            <person name="Cavanaugh C.M."/>
        </authorList>
    </citation>
    <scope>NUCLEOTIDE SEQUENCE [LARGE SCALE GENOMIC DNA]</scope>
    <source>
        <strain evidence="1 2">WH</strain>
    </source>
</reference>
<proteinExistence type="predicted"/>
<dbReference type="PATRIC" id="fig|2340.3.peg.562"/>
<dbReference type="OrthoDB" id="145933at2"/>
<keyword evidence="2" id="KW-1185">Reference proteome</keyword>
<dbReference type="Proteomes" id="UP000030856">
    <property type="component" value="Unassembled WGS sequence"/>
</dbReference>
<dbReference type="AlphaFoldDB" id="A0A0B0HAD0"/>
<evidence type="ECO:0000313" key="2">
    <source>
        <dbReference type="Proteomes" id="UP000030856"/>
    </source>
</evidence>
<protein>
    <recommendedName>
        <fullName evidence="3">DUF1611 domain-containing protein</fullName>
    </recommendedName>
</protein>
<organism evidence="1 2">
    <name type="scientific">Solemya velum gill symbiont</name>
    <dbReference type="NCBI Taxonomy" id="2340"/>
    <lineage>
        <taxon>Bacteria</taxon>
        <taxon>Pseudomonadati</taxon>
        <taxon>Pseudomonadota</taxon>
        <taxon>Gammaproteobacteria</taxon>
        <taxon>sulfur-oxidizing symbionts</taxon>
    </lineage>
</organism>
<comment type="caution">
    <text evidence="1">The sequence shown here is derived from an EMBL/GenBank/DDBJ whole genome shotgun (WGS) entry which is preliminary data.</text>
</comment>
<sequence>MNAGPINPDINTAGVQFLDLPNEQIESAKAAFSTRNVDLSRAKYLIAGEVQPQPGDLVLATIKRIGQHARIELANGRRAHLFPSDQVILCYGNRYAPDQFEGHVPDNLCDCHMVAAGGVASLMIRKSQRVKNATAIAPIGILADASKKRLNLNQNIITKKAGNKEQAAVKPLVLGVVGSAMNAGKTSMAAAAIFGLKKAGLKVAALKLTGTASGGDLWKMLDAGAWPVYDFTDAGFISTYLCNENELESIIQGLVATAEASQPDVIVVELADGVFQNEASILMKGTVLRGVVDGFLFAAGDSSGAVTGIRRLHQCGLSLIGIGGQFTISSMLIDEIQSQSTVPVYCTSDLHSAIFMRDLKRCQEGNFVNAPFPD</sequence>
<name>A0A0B0HAD0_SOVGS</name>
<dbReference type="RefSeq" id="WP_155276129.1">
    <property type="nucleotide sequence ID" value="NZ_JRAA01000001.1"/>
</dbReference>
<gene>
    <name evidence="1" type="ORF">JV46_14140</name>
</gene>
<evidence type="ECO:0008006" key="3">
    <source>
        <dbReference type="Google" id="ProtNLM"/>
    </source>
</evidence>
<dbReference type="STRING" id="2340.JV46_14140"/>
<dbReference type="Gene3D" id="3.40.50.300">
    <property type="entry name" value="P-loop containing nucleotide triphosphate hydrolases"/>
    <property type="match status" value="1"/>
</dbReference>
<dbReference type="InterPro" id="IPR027417">
    <property type="entry name" value="P-loop_NTPase"/>
</dbReference>